<evidence type="ECO:0000313" key="1">
    <source>
        <dbReference type="EMBL" id="PKY59225.1"/>
    </source>
</evidence>
<evidence type="ECO:0000313" key="2">
    <source>
        <dbReference type="Proteomes" id="UP000234323"/>
    </source>
</evidence>
<comment type="caution">
    <text evidence="1">The sequence shown here is derived from an EMBL/GenBank/DDBJ whole genome shotgun (WGS) entry which is preliminary data.</text>
</comment>
<dbReference type="VEuPathDB" id="FungiDB:RhiirFUN_025483"/>
<reference evidence="1 2" key="1">
    <citation type="submission" date="2015-10" db="EMBL/GenBank/DDBJ databases">
        <title>Genome analyses suggest a sexual origin of heterokaryosis in a supposedly ancient asexual fungus.</title>
        <authorList>
            <person name="Ropars J."/>
            <person name="Sedzielewska K."/>
            <person name="Noel J."/>
            <person name="Charron P."/>
            <person name="Farinelli L."/>
            <person name="Marton T."/>
            <person name="Kruger M."/>
            <person name="Pelin A."/>
            <person name="Brachmann A."/>
            <person name="Corradi N."/>
        </authorList>
    </citation>
    <scope>NUCLEOTIDE SEQUENCE [LARGE SCALE GENOMIC DNA]</scope>
    <source>
        <strain evidence="1 2">A4</strain>
    </source>
</reference>
<dbReference type="AlphaFoldDB" id="A0A2I1HK42"/>
<protein>
    <submittedName>
        <fullName evidence="1">Uncharacterized protein</fullName>
    </submittedName>
</protein>
<dbReference type="EMBL" id="LLXI01003436">
    <property type="protein sequence ID" value="PKY59225.1"/>
    <property type="molecule type" value="Genomic_DNA"/>
</dbReference>
<dbReference type="VEuPathDB" id="FungiDB:RhiirA1_463639"/>
<dbReference type="Proteomes" id="UP000234323">
    <property type="component" value="Unassembled WGS sequence"/>
</dbReference>
<accession>A0A2I1HK42</accession>
<name>A0A2I1HK42_9GLOM</name>
<keyword evidence="2" id="KW-1185">Reference proteome</keyword>
<sequence length="149" mass="17572">MPESKDKIDQIFNRIAVAEKDTMDWIVFYRQKWVISSLNKCISNIDDTTWLTSPNNTNTAEAAHALVNRREKNLKIVTVILLGQRLDKEKFSIIKIHKSYNIPNRGRDKGPITRNVQSNKQNLNLNFNELEYRERELALKEREILFKRT</sequence>
<dbReference type="VEuPathDB" id="FungiDB:FUN_022574"/>
<gene>
    <name evidence="1" type="ORF">RhiirA4_449439</name>
</gene>
<proteinExistence type="predicted"/>
<organism evidence="1 2">
    <name type="scientific">Rhizophagus irregularis</name>
    <dbReference type="NCBI Taxonomy" id="588596"/>
    <lineage>
        <taxon>Eukaryota</taxon>
        <taxon>Fungi</taxon>
        <taxon>Fungi incertae sedis</taxon>
        <taxon>Mucoromycota</taxon>
        <taxon>Glomeromycotina</taxon>
        <taxon>Glomeromycetes</taxon>
        <taxon>Glomerales</taxon>
        <taxon>Glomeraceae</taxon>
        <taxon>Rhizophagus</taxon>
    </lineage>
</organism>